<organism evidence="1 2">
    <name type="scientific">Aspergillus caelatus</name>
    <dbReference type="NCBI Taxonomy" id="61420"/>
    <lineage>
        <taxon>Eukaryota</taxon>
        <taxon>Fungi</taxon>
        <taxon>Dikarya</taxon>
        <taxon>Ascomycota</taxon>
        <taxon>Pezizomycotina</taxon>
        <taxon>Eurotiomycetes</taxon>
        <taxon>Eurotiomycetidae</taxon>
        <taxon>Eurotiales</taxon>
        <taxon>Aspergillaceae</taxon>
        <taxon>Aspergillus</taxon>
        <taxon>Aspergillus subgen. Circumdati</taxon>
    </lineage>
</organism>
<dbReference type="EMBL" id="ML738270">
    <property type="protein sequence ID" value="KAE8357066.1"/>
    <property type="molecule type" value="Genomic_DNA"/>
</dbReference>
<accession>A0A5N6ZJC9</accession>
<sequence length="61" mass="7209">MGWWMDSFTIFWAFWACFFLLGQIEMGGVRFWEDDGWLGFCSIVYYSDMSNDIIDTLLNCG</sequence>
<dbReference type="AlphaFoldDB" id="A0A5N6ZJC9"/>
<protein>
    <submittedName>
        <fullName evidence="1">Uncharacterized protein</fullName>
    </submittedName>
</protein>
<reference evidence="1 2" key="1">
    <citation type="submission" date="2019-04" db="EMBL/GenBank/DDBJ databases">
        <title>Friends and foes A comparative genomics studyof 23 Aspergillus species from section Flavi.</title>
        <authorList>
            <consortium name="DOE Joint Genome Institute"/>
            <person name="Kjaerbolling I."/>
            <person name="Vesth T."/>
            <person name="Frisvad J.C."/>
            <person name="Nybo J.L."/>
            <person name="Theobald S."/>
            <person name="Kildgaard S."/>
            <person name="Isbrandt T."/>
            <person name="Kuo A."/>
            <person name="Sato A."/>
            <person name="Lyhne E.K."/>
            <person name="Kogle M.E."/>
            <person name="Wiebenga A."/>
            <person name="Kun R.S."/>
            <person name="Lubbers R.J."/>
            <person name="Makela M.R."/>
            <person name="Barry K."/>
            <person name="Chovatia M."/>
            <person name="Clum A."/>
            <person name="Daum C."/>
            <person name="Haridas S."/>
            <person name="He G."/>
            <person name="LaButti K."/>
            <person name="Lipzen A."/>
            <person name="Mondo S."/>
            <person name="Riley R."/>
            <person name="Salamov A."/>
            <person name="Simmons B.A."/>
            <person name="Magnuson J.K."/>
            <person name="Henrissat B."/>
            <person name="Mortensen U.H."/>
            <person name="Larsen T.O."/>
            <person name="Devries R.P."/>
            <person name="Grigoriev I.V."/>
            <person name="Machida M."/>
            <person name="Baker S.E."/>
            <person name="Andersen M.R."/>
        </authorList>
    </citation>
    <scope>NUCLEOTIDE SEQUENCE [LARGE SCALE GENOMIC DNA]</scope>
    <source>
        <strain evidence="1 2">CBS 763.97</strain>
    </source>
</reference>
<evidence type="ECO:0000313" key="1">
    <source>
        <dbReference type="EMBL" id="KAE8357066.1"/>
    </source>
</evidence>
<dbReference type="Proteomes" id="UP000326268">
    <property type="component" value="Unassembled WGS sequence"/>
</dbReference>
<proteinExistence type="predicted"/>
<dbReference type="RefSeq" id="XP_031920147.1">
    <property type="nucleotide sequence ID" value="XM_032069570.1"/>
</dbReference>
<keyword evidence="2" id="KW-1185">Reference proteome</keyword>
<gene>
    <name evidence="1" type="ORF">BDV27DRAFT_140012</name>
</gene>
<dbReference type="OrthoDB" id="5239630at2759"/>
<evidence type="ECO:0000313" key="2">
    <source>
        <dbReference type="Proteomes" id="UP000326268"/>
    </source>
</evidence>
<dbReference type="GeneID" id="43654016"/>
<name>A0A5N6ZJC9_9EURO</name>